<gene>
    <name evidence="1" type="ORF">GTQ45_12260</name>
</gene>
<organism evidence="1 2">
    <name type="scientific">Pyruvatibacter mobilis</name>
    <dbReference type="NCBI Taxonomy" id="1712261"/>
    <lineage>
        <taxon>Bacteria</taxon>
        <taxon>Pseudomonadati</taxon>
        <taxon>Pseudomonadota</taxon>
        <taxon>Alphaproteobacteria</taxon>
        <taxon>Hyphomicrobiales</taxon>
        <taxon>Parvibaculaceae</taxon>
        <taxon>Pyruvatibacter</taxon>
    </lineage>
</organism>
<protein>
    <submittedName>
        <fullName evidence="1">Flagellar modification protein B</fullName>
    </submittedName>
</protein>
<comment type="caution">
    <text evidence="1">The sequence shown here is derived from an EMBL/GenBank/DDBJ whole genome shotgun (WGS) entry which is preliminary data.</text>
</comment>
<dbReference type="PANTHER" id="PTHR21485">
    <property type="entry name" value="HAD SUPERFAMILY MEMBERS CMAS AND KDSC"/>
    <property type="match status" value="1"/>
</dbReference>
<dbReference type="Gene3D" id="3.90.550.10">
    <property type="entry name" value="Spore Coat Polysaccharide Biosynthesis Protein SpsA, Chain A"/>
    <property type="match status" value="1"/>
</dbReference>
<keyword evidence="1" id="KW-0969">Cilium</keyword>
<dbReference type="CDD" id="cd02513">
    <property type="entry name" value="CMP-NeuAc_Synthase"/>
    <property type="match status" value="1"/>
</dbReference>
<dbReference type="InterPro" id="IPR050793">
    <property type="entry name" value="CMP-NeuNAc_synthase"/>
</dbReference>
<keyword evidence="1" id="KW-0966">Cell projection</keyword>
<dbReference type="AlphaFoldDB" id="A0A845QDX8"/>
<dbReference type="Proteomes" id="UP000470384">
    <property type="component" value="Unassembled WGS sequence"/>
</dbReference>
<proteinExistence type="predicted"/>
<dbReference type="OrthoDB" id="9805604at2"/>
<name>A0A845QDX8_9HYPH</name>
<reference evidence="1 2" key="1">
    <citation type="journal article" date="2016" name="Int. J. Syst. Evol. Microbiol.">
        <title>Pyruvatibacter mobilis gen. nov., sp. nov., a marine bacterium from the culture broth of Picochlorum sp. 122.</title>
        <authorList>
            <person name="Wang G."/>
            <person name="Tang M."/>
            <person name="Wu H."/>
            <person name="Dai S."/>
            <person name="Li T."/>
            <person name="Chen C."/>
            <person name="He H."/>
            <person name="Fan J."/>
            <person name="Xiang W."/>
            <person name="Li X."/>
        </authorList>
    </citation>
    <scope>NUCLEOTIDE SEQUENCE [LARGE SCALE GENOMIC DNA]</scope>
    <source>
        <strain evidence="1 2">GYP-11</strain>
    </source>
</reference>
<evidence type="ECO:0000313" key="2">
    <source>
        <dbReference type="Proteomes" id="UP000470384"/>
    </source>
</evidence>
<dbReference type="SUPFAM" id="SSF53448">
    <property type="entry name" value="Nucleotide-diphospho-sugar transferases"/>
    <property type="match status" value="1"/>
</dbReference>
<dbReference type="PANTHER" id="PTHR21485:SF6">
    <property type="entry name" value="N-ACYLNEURAMINATE CYTIDYLYLTRANSFERASE-RELATED"/>
    <property type="match status" value="1"/>
</dbReference>
<keyword evidence="2" id="KW-1185">Reference proteome</keyword>
<sequence length="232" mass="24889">MARLATILARGGSKGVPGKNVRLIAGAPLIAHSVRHALEAGLFDAIAVSSDADDILEAGRAAGATHLVERPAQMATDEAGKLPAIRHCVAEVEALVGTRFETITDLQPTSPTRLADDIRGAVDMQTRLGVSNVISGSEAKSSPYFNLVEERADGSVGLSKAPAGDVVRRQDAPRCFDLNGSIYVWRRDALMEGEGLWFADTHLYEMPPERSVDIDTELDFRFADFLMSQAGD</sequence>
<dbReference type="GO" id="GO:0008781">
    <property type="term" value="F:N-acylneuraminate cytidylyltransferase activity"/>
    <property type="evidence" value="ECO:0007669"/>
    <property type="project" value="TreeGrafter"/>
</dbReference>
<evidence type="ECO:0000313" key="1">
    <source>
        <dbReference type="EMBL" id="NBG96508.1"/>
    </source>
</evidence>
<dbReference type="InterPro" id="IPR029044">
    <property type="entry name" value="Nucleotide-diphossugar_trans"/>
</dbReference>
<keyword evidence="1" id="KW-0282">Flagellum</keyword>
<dbReference type="GeneID" id="300654128"/>
<accession>A0A845QDX8</accession>
<dbReference type="InterPro" id="IPR003329">
    <property type="entry name" value="Cytidylyl_trans"/>
</dbReference>
<dbReference type="EMBL" id="WXYQ01000009">
    <property type="protein sequence ID" value="NBG96508.1"/>
    <property type="molecule type" value="Genomic_DNA"/>
</dbReference>
<dbReference type="Pfam" id="PF02348">
    <property type="entry name" value="CTP_transf_3"/>
    <property type="match status" value="1"/>
</dbReference>
<dbReference type="RefSeq" id="WP_160588572.1">
    <property type="nucleotide sequence ID" value="NZ_BMHN01000001.1"/>
</dbReference>